<dbReference type="AlphaFoldDB" id="A0A061J899"/>
<evidence type="ECO:0000256" key="1">
    <source>
        <dbReference type="SAM" id="Coils"/>
    </source>
</evidence>
<evidence type="ECO:0000256" key="2">
    <source>
        <dbReference type="SAM" id="MobiDB-lite"/>
    </source>
</evidence>
<dbReference type="VEuPathDB" id="TriTrypDB:TRSC58_01160"/>
<keyword evidence="1" id="KW-0175">Coiled coil</keyword>
<feature type="region of interest" description="Disordered" evidence="2">
    <location>
        <begin position="355"/>
        <end position="374"/>
    </location>
</feature>
<sequence>MARCASIRPFLGLLCVPFCVCVCVFFSFLSCEASRARRRKQGSLGMDIGLYDQRETPSFSMDLFADRINSILEAPLPKCLRLKGEEKDTHVMSSRAGLRAHGAASPRSTMIVSPAAVRGNSCGSQKGKPIHETLLEKGRLMSEKKEAIRLQALEEEMRQLRPAPNITHEAARSTPRREQRIEDRLLQRAKEAEERRALEARQREEAFSREIAAIAPFQPNITREGRRATPKARKMAQKPQEDWDCQRKQRREAARTAKLLEELNEVRGAPIINPRSEWLAARRRKKEGLSSLSVIDALMERDRIAQLRRWEQHELGKKTEHIPQITLYAATLRRDGDAAERLYAESHKREERRLRKEEEWMADGPTSFTPRISPYAATTPRFRNVEDELMQKHMQSVALREEAWQREQEKELRRHQPMINPVSEAIASKLPESSYERLHRQSRCTPKHKDPAAADLSFTGSFVSGGRVASLPDSMAVSLRSYEESRREKLRKLREKQEQMQREECTFAPLTNRRDSKVGGPEHVAARNQQWLARKEWKLRELRQRKETEKVKECTFRPECETLMTGSSRGGESIYGGDGTPWGVHEYLERQEEARRLRRERELRLQQRPSSAPRLSSTTTPQEFGLGKRDGVSVRSLRRPPQVRLLSPDRDGESRVSHPPEKQHGDALSVYERIYNRIYGTVVNGADHGDVGSDGAGGSLCVASSLYR</sequence>
<comment type="caution">
    <text evidence="3">The sequence shown here is derived from an EMBL/GenBank/DDBJ whole genome shotgun (WGS) entry which is preliminary data.</text>
</comment>
<dbReference type="Proteomes" id="UP000031737">
    <property type="component" value="Unassembled WGS sequence"/>
</dbReference>
<feature type="coiled-coil region" evidence="1">
    <location>
        <begin position="182"/>
        <end position="210"/>
    </location>
</feature>
<accession>A0A061J899</accession>
<dbReference type="EMBL" id="AUPL01001160">
    <property type="protein sequence ID" value="ESL11099.1"/>
    <property type="molecule type" value="Genomic_DNA"/>
</dbReference>
<feature type="region of interest" description="Disordered" evidence="2">
    <location>
        <begin position="225"/>
        <end position="247"/>
    </location>
</feature>
<gene>
    <name evidence="3" type="ORF">TRSC58_01160</name>
</gene>
<feature type="compositionally biased region" description="Polar residues" evidence="2">
    <location>
        <begin position="609"/>
        <end position="622"/>
    </location>
</feature>
<feature type="coiled-coil region" evidence="1">
    <location>
        <begin position="479"/>
        <end position="506"/>
    </location>
</feature>
<feature type="region of interest" description="Disordered" evidence="2">
    <location>
        <begin position="603"/>
        <end position="668"/>
    </location>
</feature>
<feature type="compositionally biased region" description="Basic and acidic residues" evidence="2">
    <location>
        <begin position="647"/>
        <end position="665"/>
    </location>
</feature>
<evidence type="ECO:0000313" key="4">
    <source>
        <dbReference type="Proteomes" id="UP000031737"/>
    </source>
</evidence>
<dbReference type="OrthoDB" id="267457at2759"/>
<protein>
    <submittedName>
        <fullName evidence="3">Uncharacterized protein</fullName>
    </submittedName>
</protein>
<name>A0A061J899_TRYRA</name>
<dbReference type="PROSITE" id="PS51257">
    <property type="entry name" value="PROKAR_LIPOPROTEIN"/>
    <property type="match status" value="1"/>
</dbReference>
<organism evidence="3 4">
    <name type="scientific">Trypanosoma rangeli SC58</name>
    <dbReference type="NCBI Taxonomy" id="429131"/>
    <lineage>
        <taxon>Eukaryota</taxon>
        <taxon>Discoba</taxon>
        <taxon>Euglenozoa</taxon>
        <taxon>Kinetoplastea</taxon>
        <taxon>Metakinetoplastina</taxon>
        <taxon>Trypanosomatida</taxon>
        <taxon>Trypanosomatidae</taxon>
        <taxon>Trypanosoma</taxon>
        <taxon>Herpetosoma</taxon>
    </lineage>
</organism>
<proteinExistence type="predicted"/>
<dbReference type="PANTHER" id="PTHR37028:SF9">
    <property type="entry name" value="NUCLEAR PROTEIN MDM1"/>
    <property type="match status" value="1"/>
</dbReference>
<dbReference type="PANTHER" id="PTHR37028">
    <property type="entry name" value="UNNAMED PRODUCT-RELATED"/>
    <property type="match status" value="1"/>
</dbReference>
<keyword evidence="4" id="KW-1185">Reference proteome</keyword>
<evidence type="ECO:0000313" key="3">
    <source>
        <dbReference type="EMBL" id="ESL11099.1"/>
    </source>
</evidence>
<reference evidence="3 4" key="1">
    <citation type="submission" date="2013-07" db="EMBL/GenBank/DDBJ databases">
        <authorList>
            <person name="Stoco P.H."/>
            <person name="Wagner G."/>
            <person name="Gerber A."/>
            <person name="Zaha A."/>
            <person name="Thompson C."/>
            <person name="Bartholomeu D.C."/>
            <person name="Luckemeyer D.D."/>
            <person name="Bahia D."/>
            <person name="Loreto E."/>
            <person name="Prestes E.B."/>
            <person name="Lima F.M."/>
            <person name="Rodrigues-Luiz G."/>
            <person name="Vallejo G.A."/>
            <person name="Filho J.F."/>
            <person name="Monteiro K.M."/>
            <person name="Tyler K.M."/>
            <person name="de Almeida L.G."/>
            <person name="Ortiz M.F."/>
            <person name="Siervo M.A."/>
            <person name="de Moraes M.H."/>
            <person name="Cunha O.L."/>
            <person name="Mendonca-Neto R."/>
            <person name="Silva R."/>
            <person name="Teixeira S.M."/>
            <person name="Murta S.M."/>
            <person name="Sincero T.C."/>
            <person name="Mendes T.A."/>
            <person name="Urmenyi T.P."/>
            <person name="Silva V.G."/>
            <person name="da Rocha W.D."/>
            <person name="Andersson B."/>
            <person name="Romanha A.J."/>
            <person name="Steindel M."/>
            <person name="de Vasconcelos A.T."/>
            <person name="Grisard E.C."/>
        </authorList>
    </citation>
    <scope>NUCLEOTIDE SEQUENCE [LARGE SCALE GENOMIC DNA]</scope>
    <source>
        <strain evidence="3 4">SC58</strain>
    </source>
</reference>